<evidence type="ECO:0000313" key="2">
    <source>
        <dbReference type="Proteomes" id="UP001152178"/>
    </source>
</evidence>
<sequence>MPLMQTAPISEEQIRQLVACFYGKIHADTDLGPTFERVVAGDWETQLAEMHDFWSSVTLTNGFYKGSLVAVHKHMGGLEIGLLDRCLALFGHSCDELLDSETAGLCWLKAAHIAERLKLSLFHRPDRPWLRDAS</sequence>
<dbReference type="InterPro" id="IPR009050">
    <property type="entry name" value="Globin-like_sf"/>
</dbReference>
<dbReference type="CDD" id="cd08916">
    <property type="entry name" value="TrHb3_P"/>
    <property type="match status" value="1"/>
</dbReference>
<comment type="caution">
    <text evidence="1">The sequence shown here is derived from an EMBL/GenBank/DDBJ whole genome shotgun (WGS) entry which is preliminary data.</text>
</comment>
<protein>
    <submittedName>
        <fullName evidence="1">Group III truncated hemoglobin</fullName>
    </submittedName>
</protein>
<proteinExistence type="predicted"/>
<accession>A0ABT4R2C3</accession>
<dbReference type="RefSeq" id="WP_269908254.1">
    <property type="nucleotide sequence ID" value="NZ_JAPFQA010000020.1"/>
</dbReference>
<reference evidence="1" key="1">
    <citation type="submission" date="2022-11" db="EMBL/GenBank/DDBJ databases">
        <authorList>
            <person name="Coimbra C."/>
        </authorList>
    </citation>
    <scope>NUCLEOTIDE SEQUENCE</scope>
    <source>
        <strain evidence="1">Jales19</strain>
    </source>
</reference>
<keyword evidence="2" id="KW-1185">Reference proteome</keyword>
<organism evidence="1 2">
    <name type="scientific">Mesorhizobium qingshengii</name>
    <dbReference type="NCBI Taxonomy" id="1165689"/>
    <lineage>
        <taxon>Bacteria</taxon>
        <taxon>Pseudomonadati</taxon>
        <taxon>Pseudomonadota</taxon>
        <taxon>Alphaproteobacteria</taxon>
        <taxon>Hyphomicrobiales</taxon>
        <taxon>Phyllobacteriaceae</taxon>
        <taxon>Mesorhizobium</taxon>
    </lineage>
</organism>
<dbReference type="Proteomes" id="UP001152178">
    <property type="component" value="Unassembled WGS sequence"/>
</dbReference>
<dbReference type="InterPro" id="IPR012292">
    <property type="entry name" value="Globin/Proto"/>
</dbReference>
<dbReference type="EMBL" id="JAPFQA010000020">
    <property type="protein sequence ID" value="MCZ8547991.1"/>
    <property type="molecule type" value="Genomic_DNA"/>
</dbReference>
<gene>
    <name evidence="1" type="ORF">OOJ09_27765</name>
</gene>
<evidence type="ECO:0000313" key="1">
    <source>
        <dbReference type="EMBL" id="MCZ8547991.1"/>
    </source>
</evidence>
<dbReference type="SUPFAM" id="SSF46458">
    <property type="entry name" value="Globin-like"/>
    <property type="match status" value="1"/>
</dbReference>
<name>A0ABT4R2C3_9HYPH</name>
<dbReference type="Gene3D" id="1.10.490.10">
    <property type="entry name" value="Globins"/>
    <property type="match status" value="1"/>
</dbReference>